<dbReference type="InParanoid" id="D6TE24"/>
<organism evidence="2 3">
    <name type="scientific">Ktedonobacter racemifer DSM 44963</name>
    <dbReference type="NCBI Taxonomy" id="485913"/>
    <lineage>
        <taxon>Bacteria</taxon>
        <taxon>Bacillati</taxon>
        <taxon>Chloroflexota</taxon>
        <taxon>Ktedonobacteria</taxon>
        <taxon>Ktedonobacterales</taxon>
        <taxon>Ktedonobacteraceae</taxon>
        <taxon>Ktedonobacter</taxon>
    </lineage>
</organism>
<dbReference type="AlphaFoldDB" id="D6TE24"/>
<feature type="transmembrane region" description="Helical" evidence="1">
    <location>
        <begin position="12"/>
        <end position="38"/>
    </location>
</feature>
<protein>
    <submittedName>
        <fullName evidence="2">Uncharacterized protein</fullName>
    </submittedName>
</protein>
<sequence>MDQGGATVGPLVVALVLYLNGGYRNGFAVLLSVILNWLW</sequence>
<proteinExistence type="predicted"/>
<name>D6TE24_KTERA</name>
<dbReference type="Proteomes" id="UP000004508">
    <property type="component" value="Unassembled WGS sequence"/>
</dbReference>
<keyword evidence="1" id="KW-0812">Transmembrane</keyword>
<reference evidence="2 3" key="1">
    <citation type="journal article" date="2011" name="Stand. Genomic Sci.">
        <title>Non-contiguous finished genome sequence and contextual data of the filamentous soil bacterium Ktedonobacter racemifer type strain (SOSP1-21).</title>
        <authorList>
            <person name="Chang Y.J."/>
            <person name="Land M."/>
            <person name="Hauser L."/>
            <person name="Chertkov O."/>
            <person name="Del Rio T.G."/>
            <person name="Nolan M."/>
            <person name="Copeland A."/>
            <person name="Tice H."/>
            <person name="Cheng J.F."/>
            <person name="Lucas S."/>
            <person name="Han C."/>
            <person name="Goodwin L."/>
            <person name="Pitluck S."/>
            <person name="Ivanova N."/>
            <person name="Ovchinikova G."/>
            <person name="Pati A."/>
            <person name="Chen A."/>
            <person name="Palaniappan K."/>
            <person name="Mavromatis K."/>
            <person name="Liolios K."/>
            <person name="Brettin T."/>
            <person name="Fiebig A."/>
            <person name="Rohde M."/>
            <person name="Abt B."/>
            <person name="Goker M."/>
            <person name="Detter J.C."/>
            <person name="Woyke T."/>
            <person name="Bristow J."/>
            <person name="Eisen J.A."/>
            <person name="Markowitz V."/>
            <person name="Hugenholtz P."/>
            <person name="Kyrpides N.C."/>
            <person name="Klenk H.P."/>
            <person name="Lapidus A."/>
        </authorList>
    </citation>
    <scope>NUCLEOTIDE SEQUENCE [LARGE SCALE GENOMIC DNA]</scope>
    <source>
        <strain evidence="3">DSM 44963</strain>
    </source>
</reference>
<evidence type="ECO:0000256" key="1">
    <source>
        <dbReference type="SAM" id="Phobius"/>
    </source>
</evidence>
<dbReference type="STRING" id="485913.Krac_9848"/>
<keyword evidence="1" id="KW-0472">Membrane</keyword>
<accession>D6TE24</accession>
<evidence type="ECO:0000313" key="3">
    <source>
        <dbReference type="Proteomes" id="UP000004508"/>
    </source>
</evidence>
<evidence type="ECO:0000313" key="2">
    <source>
        <dbReference type="EMBL" id="EFH88397.1"/>
    </source>
</evidence>
<comment type="caution">
    <text evidence="2">The sequence shown here is derived from an EMBL/GenBank/DDBJ whole genome shotgun (WGS) entry which is preliminary data.</text>
</comment>
<keyword evidence="3" id="KW-1185">Reference proteome</keyword>
<dbReference type="EMBL" id="ADVG01000001">
    <property type="protein sequence ID" value="EFH88397.1"/>
    <property type="molecule type" value="Genomic_DNA"/>
</dbReference>
<gene>
    <name evidence="2" type="ORF">Krac_9848</name>
</gene>
<keyword evidence="1" id="KW-1133">Transmembrane helix</keyword>